<gene>
    <name evidence="2" type="ORF">EI290_14470</name>
</gene>
<dbReference type="Proteomes" id="UP000280066">
    <property type="component" value="Unassembled WGS sequence"/>
</dbReference>
<proteinExistence type="predicted"/>
<organism evidence="2 3">
    <name type="scientific">Hymenobacter metallilatus</name>
    <dbReference type="NCBI Taxonomy" id="2493666"/>
    <lineage>
        <taxon>Bacteria</taxon>
        <taxon>Pseudomonadati</taxon>
        <taxon>Bacteroidota</taxon>
        <taxon>Cytophagia</taxon>
        <taxon>Cytophagales</taxon>
        <taxon>Hymenobacteraceae</taxon>
        <taxon>Hymenobacter</taxon>
    </lineage>
</organism>
<name>A0A3R9MH16_9BACT</name>
<keyword evidence="3" id="KW-1185">Reference proteome</keyword>
<dbReference type="InterPro" id="IPR004360">
    <property type="entry name" value="Glyas_Fos-R_dOase_dom"/>
</dbReference>
<protein>
    <submittedName>
        <fullName evidence="2">VOC family protein</fullName>
    </submittedName>
</protein>
<dbReference type="PROSITE" id="PS51819">
    <property type="entry name" value="VOC"/>
    <property type="match status" value="1"/>
</dbReference>
<dbReference type="InterPro" id="IPR029068">
    <property type="entry name" value="Glyas_Bleomycin-R_OHBP_Dase"/>
</dbReference>
<reference evidence="2 3" key="1">
    <citation type="submission" date="2018-12" db="EMBL/GenBank/DDBJ databases">
        <authorList>
            <person name="Feng G."/>
            <person name="Zhu H."/>
        </authorList>
    </citation>
    <scope>NUCLEOTIDE SEQUENCE [LARGE SCALE GENOMIC DNA]</scope>
    <source>
        <strain evidence="2 3">9PBR-2</strain>
    </source>
</reference>
<dbReference type="EMBL" id="RWIS01000009">
    <property type="protein sequence ID" value="RSK31220.1"/>
    <property type="molecule type" value="Genomic_DNA"/>
</dbReference>
<accession>A0A3R9MH16</accession>
<evidence type="ECO:0000259" key="1">
    <source>
        <dbReference type="PROSITE" id="PS51819"/>
    </source>
</evidence>
<evidence type="ECO:0000313" key="3">
    <source>
        <dbReference type="Proteomes" id="UP000280066"/>
    </source>
</evidence>
<evidence type="ECO:0000313" key="2">
    <source>
        <dbReference type="EMBL" id="RSK31220.1"/>
    </source>
</evidence>
<comment type="caution">
    <text evidence="2">The sequence shown here is derived from an EMBL/GenBank/DDBJ whole genome shotgun (WGS) entry which is preliminary data.</text>
</comment>
<sequence length="122" mass="13092">MLQGLRTIVYPVGDLPRAKAWYSQVLEQEPYFDEPFYVGFTVGGYELGLDPDGPVAGQCGPVTYWGVPDADAAFARLLALGAHAHEAVQDVGGGVRLGTVQDPFGNLLGVIQNPYFQLPVTP</sequence>
<dbReference type="Gene3D" id="3.10.180.10">
    <property type="entry name" value="2,3-Dihydroxybiphenyl 1,2-Dioxygenase, domain 1"/>
    <property type="match status" value="1"/>
</dbReference>
<dbReference type="OrthoDB" id="4548523at2"/>
<dbReference type="AlphaFoldDB" id="A0A3R9MH16"/>
<feature type="domain" description="VOC" evidence="1">
    <location>
        <begin position="4"/>
        <end position="113"/>
    </location>
</feature>
<dbReference type="SUPFAM" id="SSF54593">
    <property type="entry name" value="Glyoxalase/Bleomycin resistance protein/Dihydroxybiphenyl dioxygenase"/>
    <property type="match status" value="1"/>
</dbReference>
<dbReference type="InterPro" id="IPR037523">
    <property type="entry name" value="VOC_core"/>
</dbReference>
<dbReference type="Pfam" id="PF00903">
    <property type="entry name" value="Glyoxalase"/>
    <property type="match status" value="1"/>
</dbReference>